<reference evidence="2 3" key="1">
    <citation type="submission" date="2020-06" db="EMBL/GenBank/DDBJ databases">
        <title>Oricola thermophila sp. nov. isolated from a tidal sediments.</title>
        <authorList>
            <person name="Kwon K.K."/>
            <person name="Yang S.-H."/>
            <person name="Park M.-J."/>
        </authorList>
    </citation>
    <scope>NUCLEOTIDE SEQUENCE [LARGE SCALE GENOMIC DNA]</scope>
    <source>
        <strain evidence="2 3">MEBiC13590</strain>
    </source>
</reference>
<dbReference type="Proteomes" id="UP000509367">
    <property type="component" value="Chromosome"/>
</dbReference>
<organism evidence="2 3">
    <name type="scientific">Oricola thermophila</name>
    <dbReference type="NCBI Taxonomy" id="2742145"/>
    <lineage>
        <taxon>Bacteria</taxon>
        <taxon>Pseudomonadati</taxon>
        <taxon>Pseudomonadota</taxon>
        <taxon>Alphaproteobacteria</taxon>
        <taxon>Hyphomicrobiales</taxon>
        <taxon>Ahrensiaceae</taxon>
        <taxon>Oricola</taxon>
    </lineage>
</organism>
<dbReference type="AlphaFoldDB" id="A0A6N1V9D3"/>
<evidence type="ECO:0000313" key="3">
    <source>
        <dbReference type="Proteomes" id="UP000509367"/>
    </source>
</evidence>
<proteinExistence type="predicted"/>
<feature type="chain" id="PRO_5027049764" evidence="1">
    <location>
        <begin position="21"/>
        <end position="87"/>
    </location>
</feature>
<name>A0A6N1V9D3_9HYPH</name>
<evidence type="ECO:0000313" key="2">
    <source>
        <dbReference type="EMBL" id="QKV17338.1"/>
    </source>
</evidence>
<dbReference type="EMBL" id="CP054836">
    <property type="protein sequence ID" value="QKV17338.1"/>
    <property type="molecule type" value="Genomic_DNA"/>
</dbReference>
<protein>
    <submittedName>
        <fullName evidence="2">Uncharacterized protein</fullName>
    </submittedName>
</protein>
<dbReference type="RefSeq" id="WP_175275234.1">
    <property type="nucleotide sequence ID" value="NZ_CP054836.1"/>
</dbReference>
<gene>
    <name evidence="2" type="ORF">HTY61_02090</name>
</gene>
<keyword evidence="3" id="KW-1185">Reference proteome</keyword>
<sequence>MKTVSYAVIAMLAATGAASGASLTNKGTDSVTVIVTEGGIKNEFVIASGETVTVCNGGCFLTLPNGDRAALAGPETVEIVNGQAVIK</sequence>
<feature type="signal peptide" evidence="1">
    <location>
        <begin position="1"/>
        <end position="20"/>
    </location>
</feature>
<dbReference type="KEGG" id="orm:HTY61_02090"/>
<evidence type="ECO:0000256" key="1">
    <source>
        <dbReference type="SAM" id="SignalP"/>
    </source>
</evidence>
<accession>A0A6N1V9D3</accession>
<keyword evidence="1" id="KW-0732">Signal</keyword>